<sequence length="230" mass="27430">MSKQFTDPITLLWTTDLDFKTRVKKARKKVGLDSNNLPDYFGFELIYNANWDDNKKALFFDEVIRLFGEYRLYGWKNELKYFVATGKILPFKEKPISDPIITESEDGLNVTFKITKPIEKTNLVDWIKINWEKKKGFYKKIKNYFQNPDFLNESKIDTKRIKRILELRDKDKLPFSQIADRIKIEFNVNDPNGKVNETSIKQIYHSYTKYAKKIKTRIIRLPELNNLLKK</sequence>
<evidence type="ECO:0000313" key="2">
    <source>
        <dbReference type="Proteomes" id="UP000179270"/>
    </source>
</evidence>
<protein>
    <submittedName>
        <fullName evidence="1">Uncharacterized protein</fullName>
    </submittedName>
</protein>
<proteinExistence type="predicted"/>
<reference evidence="1 2" key="1">
    <citation type="journal article" date="2016" name="Nat. Commun.">
        <title>Thousands of microbial genomes shed light on interconnected biogeochemical processes in an aquifer system.</title>
        <authorList>
            <person name="Anantharaman K."/>
            <person name="Brown C.T."/>
            <person name="Hug L.A."/>
            <person name="Sharon I."/>
            <person name="Castelle C.J."/>
            <person name="Probst A.J."/>
            <person name="Thomas B.C."/>
            <person name="Singh A."/>
            <person name="Wilkins M.J."/>
            <person name="Karaoz U."/>
            <person name="Brodie E.L."/>
            <person name="Williams K.H."/>
            <person name="Hubbard S.S."/>
            <person name="Banfield J.F."/>
        </authorList>
    </citation>
    <scope>NUCLEOTIDE SEQUENCE [LARGE SCALE GENOMIC DNA]</scope>
</reference>
<dbReference type="AlphaFoldDB" id="A0A1F7IA40"/>
<name>A0A1F7IA40_9BACT</name>
<dbReference type="Proteomes" id="UP000179270">
    <property type="component" value="Unassembled WGS sequence"/>
</dbReference>
<evidence type="ECO:0000313" key="1">
    <source>
        <dbReference type="EMBL" id="OGK40219.1"/>
    </source>
</evidence>
<organism evidence="1 2">
    <name type="scientific">Candidatus Roizmanbacteria bacterium RIFCSPLOWO2_01_FULL_35_13</name>
    <dbReference type="NCBI Taxonomy" id="1802055"/>
    <lineage>
        <taxon>Bacteria</taxon>
        <taxon>Candidatus Roizmaniibacteriota</taxon>
    </lineage>
</organism>
<gene>
    <name evidence="1" type="ORF">A3A74_06960</name>
</gene>
<dbReference type="STRING" id="1802055.A3A74_06960"/>
<accession>A0A1F7IA40</accession>
<dbReference type="EMBL" id="MGAF01000034">
    <property type="protein sequence ID" value="OGK40219.1"/>
    <property type="molecule type" value="Genomic_DNA"/>
</dbReference>
<comment type="caution">
    <text evidence="1">The sequence shown here is derived from an EMBL/GenBank/DDBJ whole genome shotgun (WGS) entry which is preliminary data.</text>
</comment>